<dbReference type="EMBL" id="FQXT01000002">
    <property type="protein sequence ID" value="SHH75579.1"/>
    <property type="molecule type" value="Genomic_DNA"/>
</dbReference>
<reference evidence="2 5" key="3">
    <citation type="submission" date="2018-07" db="EMBL/GenBank/DDBJ databases">
        <title>Leeuwenhoekiella genomics.</title>
        <authorList>
            <person name="Tahon G."/>
            <person name="Willems A."/>
        </authorList>
    </citation>
    <scope>NUCLEOTIDE SEQUENCE [LARGE SCALE GENOMIC DNA]</scope>
    <source>
        <strain evidence="2 5">LMG 24856</strain>
    </source>
</reference>
<evidence type="ECO:0008006" key="6">
    <source>
        <dbReference type="Google" id="ProtNLM"/>
    </source>
</evidence>
<dbReference type="STRING" id="573501.SAMN04487999_0789"/>
<reference evidence="3" key="1">
    <citation type="submission" date="2016-11" db="EMBL/GenBank/DDBJ databases">
        <authorList>
            <person name="Jaros S."/>
            <person name="Januszkiewicz K."/>
            <person name="Wedrychowicz H."/>
        </authorList>
    </citation>
    <scope>NUCLEOTIDE SEQUENCE [LARGE SCALE GENOMIC DNA]</scope>
    <source>
        <strain evidence="3">DSM 19859</strain>
    </source>
</reference>
<evidence type="ECO:0000313" key="3">
    <source>
        <dbReference type="EMBL" id="SHH75579.1"/>
    </source>
</evidence>
<organism evidence="3 4">
    <name type="scientific">Leeuwenhoekiella palythoae</name>
    <dbReference type="NCBI Taxonomy" id="573501"/>
    <lineage>
        <taxon>Bacteria</taxon>
        <taxon>Pseudomonadati</taxon>
        <taxon>Bacteroidota</taxon>
        <taxon>Flavobacteriia</taxon>
        <taxon>Flavobacteriales</taxon>
        <taxon>Flavobacteriaceae</taxon>
        <taxon>Leeuwenhoekiella</taxon>
    </lineage>
</organism>
<gene>
    <name evidence="2" type="ORF">DSM01_82</name>
    <name evidence="3" type="ORF">SAMN04487999_0789</name>
</gene>
<dbReference type="EMBL" id="QOVN01000001">
    <property type="protein sequence ID" value="RXG30947.1"/>
    <property type="molecule type" value="Genomic_DNA"/>
</dbReference>
<dbReference type="Proteomes" id="UP000290037">
    <property type="component" value="Unassembled WGS sequence"/>
</dbReference>
<dbReference type="RefSeq" id="WP_072980657.1">
    <property type="nucleotide sequence ID" value="NZ_FQXT01000002.1"/>
</dbReference>
<feature type="coiled-coil region" evidence="1">
    <location>
        <begin position="131"/>
        <end position="186"/>
    </location>
</feature>
<dbReference type="Proteomes" id="UP000184240">
    <property type="component" value="Unassembled WGS sequence"/>
</dbReference>
<evidence type="ECO:0000256" key="1">
    <source>
        <dbReference type="SAM" id="Coils"/>
    </source>
</evidence>
<protein>
    <recommendedName>
        <fullName evidence="6">Lipoprotein</fullName>
    </recommendedName>
</protein>
<sequence>MKTIKIAVSALLIASLASCKTDKDKEAQVEENQEVQVVDSTAPEKARYADAVVTPKKPTMPENYEIDWEGVEADADKKLDFDGWLEYQTFSGSLGKLELKEVPEEEITDYITQLENETTALESTIPASLLTEEVQEDIKDIREEVADLRRVVEQPGVETSKIDNQVEELVEAYQDLNEELKETMTKKAS</sequence>
<evidence type="ECO:0000313" key="5">
    <source>
        <dbReference type="Proteomes" id="UP000290037"/>
    </source>
</evidence>
<reference evidence="4" key="2">
    <citation type="submission" date="2016-11" db="EMBL/GenBank/DDBJ databases">
        <authorList>
            <person name="Varghese N."/>
            <person name="Submissions S."/>
        </authorList>
    </citation>
    <scope>NUCLEOTIDE SEQUENCE [LARGE SCALE GENOMIC DNA]</scope>
    <source>
        <strain evidence="4">DSM 19859</strain>
    </source>
</reference>
<keyword evidence="1" id="KW-0175">Coiled coil</keyword>
<evidence type="ECO:0000313" key="4">
    <source>
        <dbReference type="Proteomes" id="UP000184240"/>
    </source>
</evidence>
<dbReference type="AlphaFoldDB" id="A0A1M5VK06"/>
<keyword evidence="5" id="KW-1185">Reference proteome</keyword>
<dbReference type="OrthoDB" id="1429614at2"/>
<proteinExistence type="predicted"/>
<dbReference type="PROSITE" id="PS51257">
    <property type="entry name" value="PROKAR_LIPOPROTEIN"/>
    <property type="match status" value="1"/>
</dbReference>
<accession>A0A1M5VK06</accession>
<name>A0A1M5VK06_9FLAO</name>
<evidence type="ECO:0000313" key="2">
    <source>
        <dbReference type="EMBL" id="RXG30947.1"/>
    </source>
</evidence>